<dbReference type="PANTHER" id="PTHR40619">
    <property type="entry name" value="FUNGAL STAND N-TERMINAL GOODBYE DOMAIN-CONTAINING PROTEIN"/>
    <property type="match status" value="1"/>
</dbReference>
<protein>
    <recommendedName>
        <fullName evidence="3">P-loop containing nucleoside triphosphate hydrolase</fullName>
    </recommendedName>
</protein>
<dbReference type="Proteomes" id="UP000324767">
    <property type="component" value="Unassembled WGS sequence"/>
</dbReference>
<evidence type="ECO:0008006" key="3">
    <source>
        <dbReference type="Google" id="ProtNLM"/>
    </source>
</evidence>
<dbReference type="EMBL" id="VXIT01000012">
    <property type="protein sequence ID" value="KAA6409015.1"/>
    <property type="molecule type" value="Genomic_DNA"/>
</dbReference>
<gene>
    <name evidence="1" type="ORF">FRX48_07359</name>
</gene>
<evidence type="ECO:0000313" key="2">
    <source>
        <dbReference type="Proteomes" id="UP000324767"/>
    </source>
</evidence>
<organism evidence="1 2">
    <name type="scientific">Lasallia pustulata</name>
    <dbReference type="NCBI Taxonomy" id="136370"/>
    <lineage>
        <taxon>Eukaryota</taxon>
        <taxon>Fungi</taxon>
        <taxon>Dikarya</taxon>
        <taxon>Ascomycota</taxon>
        <taxon>Pezizomycotina</taxon>
        <taxon>Lecanoromycetes</taxon>
        <taxon>OSLEUM clade</taxon>
        <taxon>Umbilicariomycetidae</taxon>
        <taxon>Umbilicariales</taxon>
        <taxon>Umbilicariaceae</taxon>
        <taxon>Lasallia</taxon>
    </lineage>
</organism>
<dbReference type="PANTHER" id="PTHR40619:SF3">
    <property type="entry name" value="FUNGAL STAND N-TERMINAL GOODBYE DOMAIN-CONTAINING PROTEIN"/>
    <property type="match status" value="1"/>
</dbReference>
<sequence length="226" mass="25752">MDPIHHERAEWIIEEPSSPFKRLFLSERGGMLVVDRVDGMDTEVDTIPSLSYFSAVLRQKLASMQCTVPLNFFCGMHTEPEDSLDGACGIMRSLTSQLLRQKFNFDLSFLNLAFVDKIRAHNISHLCLWFRNLLKSAKAAAIFCIIDGISRFDTEDKKSDVKSVLKYLQELDKDIATTTPSSESNGVFLHVLVTSPKPSQFSRRWIHTGQSIIMPAKSWWPRDQNI</sequence>
<comment type="caution">
    <text evidence="1">The sequence shown here is derived from an EMBL/GenBank/DDBJ whole genome shotgun (WGS) entry which is preliminary data.</text>
</comment>
<proteinExistence type="predicted"/>
<dbReference type="OrthoDB" id="5419927at2759"/>
<reference evidence="1 2" key="1">
    <citation type="submission" date="2019-09" db="EMBL/GenBank/DDBJ databases">
        <title>The hologenome of the rock-dwelling lichen Lasallia pustulata.</title>
        <authorList>
            <person name="Greshake Tzovaras B."/>
            <person name="Segers F."/>
            <person name="Bicker A."/>
            <person name="Dal Grande F."/>
            <person name="Otte J."/>
            <person name="Hankeln T."/>
            <person name="Schmitt I."/>
            <person name="Ebersberger I."/>
        </authorList>
    </citation>
    <scope>NUCLEOTIDE SEQUENCE [LARGE SCALE GENOMIC DNA]</scope>
    <source>
        <strain evidence="1">A1-1</strain>
    </source>
</reference>
<accession>A0A5M8PI82</accession>
<evidence type="ECO:0000313" key="1">
    <source>
        <dbReference type="EMBL" id="KAA6409015.1"/>
    </source>
</evidence>
<dbReference type="AlphaFoldDB" id="A0A5M8PI82"/>
<name>A0A5M8PI82_9LECA</name>